<organism evidence="2 3">
    <name type="scientific">Rattus norvegicus</name>
    <name type="common">Rat</name>
    <dbReference type="NCBI Taxonomy" id="10116"/>
    <lineage>
        <taxon>Eukaryota</taxon>
        <taxon>Metazoa</taxon>
        <taxon>Chordata</taxon>
        <taxon>Craniata</taxon>
        <taxon>Vertebrata</taxon>
        <taxon>Euteleostomi</taxon>
        <taxon>Mammalia</taxon>
        <taxon>Eutheria</taxon>
        <taxon>Euarchontoglires</taxon>
        <taxon>Glires</taxon>
        <taxon>Rodentia</taxon>
        <taxon>Myomorpha</taxon>
        <taxon>Muroidea</taxon>
        <taxon>Muridae</taxon>
        <taxon>Murinae</taxon>
        <taxon>Rattus</taxon>
    </lineage>
</organism>
<keyword evidence="1" id="KW-0732">Signal</keyword>
<name>A6INF7_RAT</name>
<feature type="chain" id="PRO_5039953043" evidence="1">
    <location>
        <begin position="32"/>
        <end position="77"/>
    </location>
</feature>
<evidence type="ECO:0000313" key="2">
    <source>
        <dbReference type="EMBL" id="EDL99254.1"/>
    </source>
</evidence>
<accession>A6INF7</accession>
<dbReference type="Proteomes" id="UP000234681">
    <property type="component" value="Chromosome 9"/>
</dbReference>
<evidence type="ECO:0000313" key="3">
    <source>
        <dbReference type="Proteomes" id="UP000234681"/>
    </source>
</evidence>
<dbReference type="AlphaFoldDB" id="A6INF7"/>
<gene>
    <name evidence="2" type="ORF">rCG_22529</name>
</gene>
<feature type="signal peptide" evidence="1">
    <location>
        <begin position="1"/>
        <end position="31"/>
    </location>
</feature>
<sequence>MCAKAEPHHNWKEGFLFLFLFLFFVNNKSRGSQCNQIPCNKMLVSLFLVNVLSFGGSCRKVTWESLHSTEVLLVHFW</sequence>
<protein>
    <submittedName>
        <fullName evidence="2">RCG22529</fullName>
    </submittedName>
</protein>
<evidence type="ECO:0000256" key="1">
    <source>
        <dbReference type="SAM" id="SignalP"/>
    </source>
</evidence>
<reference evidence="2 3" key="1">
    <citation type="submission" date="2005-09" db="EMBL/GenBank/DDBJ databases">
        <authorList>
            <person name="Mural R.J."/>
            <person name="Li P.W."/>
            <person name="Adams M.D."/>
            <person name="Amanatides P.G."/>
            <person name="Baden-Tillson H."/>
            <person name="Barnstead M."/>
            <person name="Chin S.H."/>
            <person name="Dew I."/>
            <person name="Evans C.A."/>
            <person name="Ferriera S."/>
            <person name="Flanigan M."/>
            <person name="Fosler C."/>
            <person name="Glodek A."/>
            <person name="Gu Z."/>
            <person name="Holt R.A."/>
            <person name="Jennings D."/>
            <person name="Kraft C.L."/>
            <person name="Lu F."/>
            <person name="Nguyen T."/>
            <person name="Nusskern D.R."/>
            <person name="Pfannkoch C.M."/>
            <person name="Sitter C."/>
            <person name="Sutton G.G."/>
            <person name="Venter J.C."/>
            <person name="Wang Z."/>
            <person name="Woodage T."/>
            <person name="Zheng X.H."/>
            <person name="Zhong F."/>
        </authorList>
    </citation>
    <scope>NUCLEOTIDE SEQUENCE [LARGE SCALE GENOMIC DNA]</scope>
    <source>
        <strain>BN</strain>
        <strain evidence="3">Sprague-Dawley</strain>
    </source>
</reference>
<proteinExistence type="predicted"/>
<dbReference type="EMBL" id="CH473965">
    <property type="protein sequence ID" value="EDL99254.1"/>
    <property type="molecule type" value="Genomic_DNA"/>
</dbReference>